<protein>
    <submittedName>
        <fullName evidence="5">Kelch protein 28</fullName>
    </submittedName>
</protein>
<proteinExistence type="predicted"/>
<evidence type="ECO:0000259" key="4">
    <source>
        <dbReference type="PROSITE" id="PS50097"/>
    </source>
</evidence>
<keyword evidence="6" id="KW-1185">Reference proteome</keyword>
<evidence type="ECO:0000313" key="6">
    <source>
        <dbReference type="Proteomes" id="UP001331761"/>
    </source>
</evidence>
<gene>
    <name evidence="5" type="ORF">GCK32_003268</name>
</gene>
<dbReference type="Pfam" id="PF00651">
    <property type="entry name" value="BTB"/>
    <property type="match status" value="1"/>
</dbReference>
<dbReference type="Gene3D" id="3.30.710.10">
    <property type="entry name" value="Potassium Channel Kv1.1, Chain A"/>
    <property type="match status" value="1"/>
</dbReference>
<reference evidence="5 6" key="1">
    <citation type="submission" date="2019-10" db="EMBL/GenBank/DDBJ databases">
        <title>Assembly and Annotation for the nematode Trichostrongylus colubriformis.</title>
        <authorList>
            <person name="Martin J."/>
        </authorList>
    </citation>
    <scope>NUCLEOTIDE SEQUENCE [LARGE SCALE GENOMIC DNA]</scope>
    <source>
        <strain evidence="5">G859</strain>
        <tissue evidence="5">Whole worm</tissue>
    </source>
</reference>
<evidence type="ECO:0000256" key="1">
    <source>
        <dbReference type="ARBA" id="ARBA00022441"/>
    </source>
</evidence>
<dbReference type="Pfam" id="PF24681">
    <property type="entry name" value="Kelch_KLHDC2_KLHL20_DRC7"/>
    <property type="match status" value="1"/>
</dbReference>
<dbReference type="CDD" id="cd18186">
    <property type="entry name" value="BTB_POZ_ZBTB_KLHL-like"/>
    <property type="match status" value="1"/>
</dbReference>
<dbReference type="SMART" id="SM00612">
    <property type="entry name" value="Kelch"/>
    <property type="match status" value="6"/>
</dbReference>
<dbReference type="Gene3D" id="2.120.10.80">
    <property type="entry name" value="Kelch-type beta propeller"/>
    <property type="match status" value="2"/>
</dbReference>
<keyword evidence="1" id="KW-0880">Kelch repeat</keyword>
<accession>A0AAN8FH47</accession>
<dbReference type="Proteomes" id="UP001331761">
    <property type="component" value="Unassembled WGS sequence"/>
</dbReference>
<dbReference type="PROSITE" id="PS50097">
    <property type="entry name" value="BTB"/>
    <property type="match status" value="1"/>
</dbReference>
<feature type="region of interest" description="Disordered" evidence="3">
    <location>
        <begin position="1"/>
        <end position="22"/>
    </location>
</feature>
<dbReference type="PANTHER" id="PTHR24412:SF172">
    <property type="entry name" value="KELCH-LIKE PROTEIN 10"/>
    <property type="match status" value="1"/>
</dbReference>
<comment type="caution">
    <text evidence="5">The sequence shown here is derived from an EMBL/GenBank/DDBJ whole genome shotgun (WGS) entry which is preliminary data.</text>
</comment>
<keyword evidence="2" id="KW-0677">Repeat</keyword>
<dbReference type="InterPro" id="IPR006652">
    <property type="entry name" value="Kelch_1"/>
</dbReference>
<evidence type="ECO:0000313" key="5">
    <source>
        <dbReference type="EMBL" id="KAK5978611.1"/>
    </source>
</evidence>
<dbReference type="EMBL" id="WIXE01009229">
    <property type="protein sequence ID" value="KAK5978611.1"/>
    <property type="molecule type" value="Genomic_DNA"/>
</dbReference>
<dbReference type="InterPro" id="IPR000210">
    <property type="entry name" value="BTB/POZ_dom"/>
</dbReference>
<dbReference type="Pfam" id="PF01344">
    <property type="entry name" value="Kelch_1"/>
    <property type="match status" value="2"/>
</dbReference>
<sequence length="576" mass="64765">MVGEQENGGSVTTGRPDCTPVISLDHETPYKTAATTPSTADQEPGPSTPIISTKDEVIIETSDGGLFLLSRCRLASESLFFRALFHGSYLESKSSRVRLTCVNSSDFRACLSLTAHMYNGTTPKFSAEAAMNLMVTASFLQMSTLMEELINTVVYCVHPSNRLAAYRKSLIRSAILSERLWTSIIKEFRLHLNNGDYERMTESEILKALADERLDIECKEEEPLINNWIAKNPKNNERMMRLKSENLRRRGTDGRLAAVVRDRVPREIVLAIGGWSTGGPSDIVEVFNPRAHTWVVPDAPVREIPRAYHGAVLCAEKMIIFGGFNGREYFQHAKVFDLNKKNWEAITNMHDRRCYVAATPFVDPIGTCHVVAIGGYNGHRRLNSAEILHIEKNHWYHLPFMAKQRSDAGAVVLAGRPTVIGGFDGRTIHNDIEMLDLETQTWVNGSSPMRSVRTGVSAVTYEANSVIVVGGFNGVRRLKSTEFYDQRVGLWYPLPDMEITRSNFGIEIMNGCIYIAGGFDGTRTTSTVERFDMRAYKWETLPSMSIPKSALRLIRIADHDVIRNFINFRQHKVDFT</sequence>
<dbReference type="InterPro" id="IPR011333">
    <property type="entry name" value="SKP1/BTB/POZ_sf"/>
</dbReference>
<evidence type="ECO:0000256" key="3">
    <source>
        <dbReference type="SAM" id="MobiDB-lite"/>
    </source>
</evidence>
<feature type="domain" description="BTB" evidence="4">
    <location>
        <begin position="55"/>
        <end position="120"/>
    </location>
</feature>
<dbReference type="AlphaFoldDB" id="A0AAN8FH47"/>
<organism evidence="5 6">
    <name type="scientific">Trichostrongylus colubriformis</name>
    <name type="common">Black scour worm</name>
    <dbReference type="NCBI Taxonomy" id="6319"/>
    <lineage>
        <taxon>Eukaryota</taxon>
        <taxon>Metazoa</taxon>
        <taxon>Ecdysozoa</taxon>
        <taxon>Nematoda</taxon>
        <taxon>Chromadorea</taxon>
        <taxon>Rhabditida</taxon>
        <taxon>Rhabditina</taxon>
        <taxon>Rhabditomorpha</taxon>
        <taxon>Strongyloidea</taxon>
        <taxon>Trichostrongylidae</taxon>
        <taxon>Trichostrongylus</taxon>
    </lineage>
</organism>
<dbReference type="SUPFAM" id="SSF117281">
    <property type="entry name" value="Kelch motif"/>
    <property type="match status" value="1"/>
</dbReference>
<dbReference type="SUPFAM" id="SSF54695">
    <property type="entry name" value="POZ domain"/>
    <property type="match status" value="1"/>
</dbReference>
<name>A0AAN8FH47_TRICO</name>
<dbReference type="PANTHER" id="PTHR24412">
    <property type="entry name" value="KELCH PROTEIN"/>
    <property type="match status" value="1"/>
</dbReference>
<dbReference type="InterPro" id="IPR015915">
    <property type="entry name" value="Kelch-typ_b-propeller"/>
</dbReference>
<evidence type="ECO:0000256" key="2">
    <source>
        <dbReference type="ARBA" id="ARBA00022737"/>
    </source>
</evidence>